<gene>
    <name evidence="2" type="ORF">QEH59_15945</name>
</gene>
<dbReference type="RefSeq" id="WP_308986372.1">
    <property type="nucleotide sequence ID" value="NZ_JARXIC010000038.1"/>
</dbReference>
<evidence type="ECO:0000259" key="1">
    <source>
        <dbReference type="Pfam" id="PF22882"/>
    </source>
</evidence>
<dbReference type="EMBL" id="JARXIC010000038">
    <property type="protein sequence ID" value="MDQ8195927.1"/>
    <property type="molecule type" value="Genomic_DNA"/>
</dbReference>
<dbReference type="InterPro" id="IPR055171">
    <property type="entry name" value="GT-D-like"/>
</dbReference>
<protein>
    <recommendedName>
        <fullName evidence="1">GT-D fold-like domain-containing protein</fullName>
    </recommendedName>
</protein>
<evidence type="ECO:0000313" key="2">
    <source>
        <dbReference type="EMBL" id="MDQ8195927.1"/>
    </source>
</evidence>
<comment type="caution">
    <text evidence="2">The sequence shown here is derived from an EMBL/GenBank/DDBJ whole genome shotgun (WGS) entry which is preliminary data.</text>
</comment>
<reference evidence="2 3" key="1">
    <citation type="submission" date="2023-04" db="EMBL/GenBank/DDBJ databases">
        <title>A novel bacteria isolated from coastal sediment.</title>
        <authorList>
            <person name="Liu X.-J."/>
            <person name="Du Z.-J."/>
        </authorList>
    </citation>
    <scope>NUCLEOTIDE SEQUENCE [LARGE SCALE GENOMIC DNA]</scope>
    <source>
        <strain evidence="2 3">SDUM461004</strain>
    </source>
</reference>
<accession>A0ABU1AM91</accession>
<name>A0ABU1AM91_9BACT</name>
<feature type="domain" description="GT-D fold-like" evidence="1">
    <location>
        <begin position="39"/>
        <end position="255"/>
    </location>
</feature>
<evidence type="ECO:0000313" key="3">
    <source>
        <dbReference type="Proteomes" id="UP001243717"/>
    </source>
</evidence>
<organism evidence="2 3">
    <name type="scientific">Thalassobacterium sedimentorum</name>
    <dbReference type="NCBI Taxonomy" id="3041258"/>
    <lineage>
        <taxon>Bacteria</taxon>
        <taxon>Pseudomonadati</taxon>
        <taxon>Verrucomicrobiota</taxon>
        <taxon>Opitutia</taxon>
        <taxon>Puniceicoccales</taxon>
        <taxon>Coraliomargaritaceae</taxon>
        <taxon>Thalassobacterium</taxon>
    </lineage>
</organism>
<sequence length="300" mass="33499">MDDDNPYFLRIKTFLRKRALRFSHRGKTIHPTPTGNSLISELLSDGTPCLISRIGGSEAVALAEYRKLGLLTEETATRLLNLSGVFPNEPEEGARFCETYLEAISASDVIGIWGVKDEAGLIRRHAARAQITELRALEPYYHEVPWSRSLENKRVLVVHPFSNLIAKQYDKHESLFSNPQVLPQFKELQVLASVQSIGGTDAFESWSDALEFQKQQIAKHDFDIALIGAGAYGLPLGAHVKSLGKVAIQMGGSLQILFGIKGKRWDTHPIISKLYNEHWGRPGEAERPASYKKVEGGCYW</sequence>
<proteinExistence type="predicted"/>
<dbReference type="Pfam" id="PF22882">
    <property type="entry name" value="GT-D-like"/>
    <property type="match status" value="1"/>
</dbReference>
<keyword evidence="3" id="KW-1185">Reference proteome</keyword>
<dbReference type="Proteomes" id="UP001243717">
    <property type="component" value="Unassembled WGS sequence"/>
</dbReference>